<dbReference type="Proteomes" id="UP001417504">
    <property type="component" value="Unassembled WGS sequence"/>
</dbReference>
<accession>A0AAP0NV44</accession>
<comment type="caution">
    <text evidence="1">The sequence shown here is derived from an EMBL/GenBank/DDBJ whole genome shotgun (WGS) entry which is preliminary data.</text>
</comment>
<reference evidence="1 2" key="1">
    <citation type="submission" date="2024-01" db="EMBL/GenBank/DDBJ databases">
        <title>Genome assemblies of Stephania.</title>
        <authorList>
            <person name="Yang L."/>
        </authorList>
    </citation>
    <scope>NUCLEOTIDE SEQUENCE [LARGE SCALE GENOMIC DNA]</scope>
    <source>
        <strain evidence="1">QJT</strain>
        <tissue evidence="1">Leaf</tissue>
    </source>
</reference>
<dbReference type="EMBL" id="JBBNAE010000006">
    <property type="protein sequence ID" value="KAK9117641.1"/>
    <property type="molecule type" value="Genomic_DNA"/>
</dbReference>
<evidence type="ECO:0000313" key="1">
    <source>
        <dbReference type="EMBL" id="KAK9117641.1"/>
    </source>
</evidence>
<protein>
    <submittedName>
        <fullName evidence="1">Uncharacterized protein</fullName>
    </submittedName>
</protein>
<keyword evidence="2" id="KW-1185">Reference proteome</keyword>
<name>A0AAP0NV44_9MAGN</name>
<sequence>MECHELIWRFVLDTGSLDIHLSGLNCKQSFPHISSILPTACKEMKILVLGWISWPLGRMSCFIGALRSNGTDGKSRRHSHKAP</sequence>
<gene>
    <name evidence="1" type="ORF">Sjap_016588</name>
</gene>
<proteinExistence type="predicted"/>
<dbReference type="AlphaFoldDB" id="A0AAP0NV44"/>
<organism evidence="1 2">
    <name type="scientific">Stephania japonica</name>
    <dbReference type="NCBI Taxonomy" id="461633"/>
    <lineage>
        <taxon>Eukaryota</taxon>
        <taxon>Viridiplantae</taxon>
        <taxon>Streptophyta</taxon>
        <taxon>Embryophyta</taxon>
        <taxon>Tracheophyta</taxon>
        <taxon>Spermatophyta</taxon>
        <taxon>Magnoliopsida</taxon>
        <taxon>Ranunculales</taxon>
        <taxon>Menispermaceae</taxon>
        <taxon>Menispermoideae</taxon>
        <taxon>Cissampelideae</taxon>
        <taxon>Stephania</taxon>
    </lineage>
</organism>
<evidence type="ECO:0000313" key="2">
    <source>
        <dbReference type="Proteomes" id="UP001417504"/>
    </source>
</evidence>